<evidence type="ECO:0000313" key="1">
    <source>
        <dbReference type="EMBL" id="KAI3732942.1"/>
    </source>
</evidence>
<keyword evidence="2" id="KW-1185">Reference proteome</keyword>
<dbReference type="Proteomes" id="UP001056120">
    <property type="component" value="Linkage Group LG21"/>
</dbReference>
<sequence length="88" mass="10408">MPNHLPLASQYRNKHNNGDRYCHHHRPAKPTAHHHYLPLNPSFSHCFLILIHETDSHFLSYNLTIINHDLSPSVIHRDIIHHVSQFRI</sequence>
<reference evidence="1 2" key="2">
    <citation type="journal article" date="2022" name="Mol. Ecol. Resour.">
        <title>The genomes of chicory, endive, great burdock and yacon provide insights into Asteraceae paleo-polyploidization history and plant inulin production.</title>
        <authorList>
            <person name="Fan W."/>
            <person name="Wang S."/>
            <person name="Wang H."/>
            <person name="Wang A."/>
            <person name="Jiang F."/>
            <person name="Liu H."/>
            <person name="Zhao H."/>
            <person name="Xu D."/>
            <person name="Zhang Y."/>
        </authorList>
    </citation>
    <scope>NUCLEOTIDE SEQUENCE [LARGE SCALE GENOMIC DNA]</scope>
    <source>
        <strain evidence="2">cv. Yunnan</strain>
        <tissue evidence="1">Leaves</tissue>
    </source>
</reference>
<evidence type="ECO:0000313" key="2">
    <source>
        <dbReference type="Proteomes" id="UP001056120"/>
    </source>
</evidence>
<proteinExistence type="predicted"/>
<comment type="caution">
    <text evidence="1">The sequence shown here is derived from an EMBL/GenBank/DDBJ whole genome shotgun (WGS) entry which is preliminary data.</text>
</comment>
<organism evidence="1 2">
    <name type="scientific">Smallanthus sonchifolius</name>
    <dbReference type="NCBI Taxonomy" id="185202"/>
    <lineage>
        <taxon>Eukaryota</taxon>
        <taxon>Viridiplantae</taxon>
        <taxon>Streptophyta</taxon>
        <taxon>Embryophyta</taxon>
        <taxon>Tracheophyta</taxon>
        <taxon>Spermatophyta</taxon>
        <taxon>Magnoliopsida</taxon>
        <taxon>eudicotyledons</taxon>
        <taxon>Gunneridae</taxon>
        <taxon>Pentapetalae</taxon>
        <taxon>asterids</taxon>
        <taxon>campanulids</taxon>
        <taxon>Asterales</taxon>
        <taxon>Asteraceae</taxon>
        <taxon>Asteroideae</taxon>
        <taxon>Heliantheae alliance</taxon>
        <taxon>Millerieae</taxon>
        <taxon>Smallanthus</taxon>
    </lineage>
</organism>
<protein>
    <submittedName>
        <fullName evidence="1">Uncharacterized protein</fullName>
    </submittedName>
</protein>
<name>A0ACB9CFN0_9ASTR</name>
<dbReference type="EMBL" id="CM042038">
    <property type="protein sequence ID" value="KAI3732942.1"/>
    <property type="molecule type" value="Genomic_DNA"/>
</dbReference>
<gene>
    <name evidence="1" type="ORF">L1987_64154</name>
</gene>
<accession>A0ACB9CFN0</accession>
<reference evidence="2" key="1">
    <citation type="journal article" date="2022" name="Mol. Ecol. Resour.">
        <title>The genomes of chicory, endive, great burdock and yacon provide insights into Asteraceae palaeo-polyploidization history and plant inulin production.</title>
        <authorList>
            <person name="Fan W."/>
            <person name="Wang S."/>
            <person name="Wang H."/>
            <person name="Wang A."/>
            <person name="Jiang F."/>
            <person name="Liu H."/>
            <person name="Zhao H."/>
            <person name="Xu D."/>
            <person name="Zhang Y."/>
        </authorList>
    </citation>
    <scope>NUCLEOTIDE SEQUENCE [LARGE SCALE GENOMIC DNA]</scope>
    <source>
        <strain evidence="2">cv. Yunnan</strain>
    </source>
</reference>